<protein>
    <recommendedName>
        <fullName evidence="2">NUP210 C-terminal Ig-like domain-containing protein</fullName>
    </recommendedName>
</protein>
<keyword evidence="1" id="KW-1133">Transmembrane helix</keyword>
<reference evidence="3" key="1">
    <citation type="submission" date="2021-09" db="EMBL/GenBank/DDBJ databases">
        <authorList>
            <consortium name="Pathogen Informatics"/>
        </authorList>
    </citation>
    <scope>NUCLEOTIDE SEQUENCE</scope>
</reference>
<evidence type="ECO:0000313" key="3">
    <source>
        <dbReference type="EMBL" id="CAG9532213.1"/>
    </source>
</evidence>
<dbReference type="EMBL" id="CAKAEH010000908">
    <property type="protein sequence ID" value="CAG9532213.1"/>
    <property type="molecule type" value="Genomic_DNA"/>
</dbReference>
<keyword evidence="4" id="KW-1185">Reference proteome</keyword>
<feature type="non-terminal residue" evidence="3">
    <location>
        <position position="1"/>
    </location>
</feature>
<accession>A0A8J2M2K0</accession>
<evidence type="ECO:0000313" key="4">
    <source>
        <dbReference type="Proteomes" id="UP000746747"/>
    </source>
</evidence>
<comment type="caution">
    <text evidence="3">The sequence shown here is derived from an EMBL/GenBank/DDBJ whole genome shotgun (WGS) entry which is preliminary data.</text>
</comment>
<dbReference type="AlphaFoldDB" id="A0A8J2M2K0"/>
<gene>
    <name evidence="3" type="ORF">CJOHNSTONI_LOCUS2544</name>
</gene>
<dbReference type="Pfam" id="PF22957">
    <property type="entry name" value="NUP210_Ig"/>
    <property type="match status" value="1"/>
</dbReference>
<dbReference type="InterPro" id="IPR055095">
    <property type="entry name" value="NUP210_Ig_C"/>
</dbReference>
<feature type="transmembrane region" description="Helical" evidence="1">
    <location>
        <begin position="137"/>
        <end position="157"/>
    </location>
</feature>
<dbReference type="OrthoDB" id="10541347at2759"/>
<keyword evidence="1" id="KW-0812">Transmembrane</keyword>
<evidence type="ECO:0000259" key="2">
    <source>
        <dbReference type="Pfam" id="PF22957"/>
    </source>
</evidence>
<organism evidence="3 4">
    <name type="scientific">Cercopithifilaria johnstoni</name>
    <dbReference type="NCBI Taxonomy" id="2874296"/>
    <lineage>
        <taxon>Eukaryota</taxon>
        <taxon>Metazoa</taxon>
        <taxon>Ecdysozoa</taxon>
        <taxon>Nematoda</taxon>
        <taxon>Chromadorea</taxon>
        <taxon>Rhabditida</taxon>
        <taxon>Spirurina</taxon>
        <taxon>Spiruromorpha</taxon>
        <taxon>Filarioidea</taxon>
        <taxon>Onchocercidae</taxon>
        <taxon>Cercopithifilaria</taxon>
    </lineage>
</organism>
<feature type="domain" description="NUP210 C-terminal Ig-like" evidence="2">
    <location>
        <begin position="1"/>
        <end position="45"/>
    </location>
</feature>
<proteinExistence type="predicted"/>
<evidence type="ECO:0000256" key="1">
    <source>
        <dbReference type="SAM" id="Phobius"/>
    </source>
</evidence>
<keyword evidence="1" id="KW-0472">Membrane</keyword>
<dbReference type="Proteomes" id="UP000746747">
    <property type="component" value="Unassembled WGS sequence"/>
</dbReference>
<name>A0A8J2M2K0_9BILA</name>
<sequence length="245" mass="27103">VKEASVIITFYSRFEIMQREIRLNNVNALEADLVVQSSPSAASKISLEADCGGVLRLKKVKSASLTELRYRVELDMNSVFLWQELLDKCNISVKNAITGQFELVPVTIVLHGDTSKTVLRASDHLLGLLRSFLESTVVHICASLLTAGLLIVLIANYKGFSLPSYFFGSFSTSDSNVTYGSFGSDYPERCPSLAYNSGQNLWDSPDMRSLSGRSIRSAGSPGEPVLWSVADRSQTSPYLRKKYWL</sequence>